<accession>A0A286UX48</accession>
<evidence type="ECO:0000313" key="2">
    <source>
        <dbReference type="EMBL" id="PAV24102.1"/>
    </source>
</evidence>
<evidence type="ECO:0000259" key="1">
    <source>
        <dbReference type="Pfam" id="PF07727"/>
    </source>
</evidence>
<dbReference type="Pfam" id="PF07727">
    <property type="entry name" value="RVT_2"/>
    <property type="match status" value="1"/>
</dbReference>
<feature type="domain" description="Reverse transcriptase Ty1/copia-type" evidence="1">
    <location>
        <begin position="15"/>
        <end position="110"/>
    </location>
</feature>
<reference evidence="2 3" key="1">
    <citation type="journal article" date="2017" name="Mol. Ecol.">
        <title>Comparative and population genomic landscape of Phellinus noxius: A hypervariable fungus causing root rot in trees.</title>
        <authorList>
            <person name="Chung C.L."/>
            <person name="Lee T.J."/>
            <person name="Akiba M."/>
            <person name="Lee H.H."/>
            <person name="Kuo T.H."/>
            <person name="Liu D."/>
            <person name="Ke H.M."/>
            <person name="Yokoi T."/>
            <person name="Roa M.B."/>
            <person name="Lu M.J."/>
            <person name="Chang Y.Y."/>
            <person name="Ann P.J."/>
            <person name="Tsai J.N."/>
            <person name="Chen C.Y."/>
            <person name="Tzean S.S."/>
            <person name="Ota Y."/>
            <person name="Hattori T."/>
            <person name="Sahashi N."/>
            <person name="Liou R.F."/>
            <person name="Kikuchi T."/>
            <person name="Tsai I.J."/>
        </authorList>
    </citation>
    <scope>NUCLEOTIDE SEQUENCE [LARGE SCALE GENOMIC DNA]</scope>
    <source>
        <strain evidence="2 3">FFPRI411160</strain>
    </source>
</reference>
<organism evidence="2 3">
    <name type="scientific">Pyrrhoderma noxium</name>
    <dbReference type="NCBI Taxonomy" id="2282107"/>
    <lineage>
        <taxon>Eukaryota</taxon>
        <taxon>Fungi</taxon>
        <taxon>Dikarya</taxon>
        <taxon>Basidiomycota</taxon>
        <taxon>Agaricomycotina</taxon>
        <taxon>Agaricomycetes</taxon>
        <taxon>Hymenochaetales</taxon>
        <taxon>Hymenochaetaceae</taxon>
        <taxon>Pyrrhoderma</taxon>
    </lineage>
</organism>
<gene>
    <name evidence="2" type="ORF">PNOK_0117000</name>
</gene>
<name>A0A286UX48_9AGAM</name>
<keyword evidence="2" id="KW-0808">Transferase</keyword>
<keyword evidence="2" id="KW-0548">Nucleotidyltransferase</keyword>
<dbReference type="EMBL" id="NBII01000001">
    <property type="protein sequence ID" value="PAV24102.1"/>
    <property type="molecule type" value="Genomic_DNA"/>
</dbReference>
<protein>
    <submittedName>
        <fullName evidence="2">Reverse transcriptase</fullName>
    </submittedName>
</protein>
<dbReference type="InterPro" id="IPR013103">
    <property type="entry name" value="RVT_2"/>
</dbReference>
<proteinExistence type="predicted"/>
<evidence type="ECO:0000313" key="3">
    <source>
        <dbReference type="Proteomes" id="UP000217199"/>
    </source>
</evidence>
<dbReference type="Proteomes" id="UP000217199">
    <property type="component" value="Unassembled WGS sequence"/>
</dbReference>
<dbReference type="OrthoDB" id="3054497at2759"/>
<sequence length="111" mass="12409">MELGQQRSYLKVERLLVAKGFSQRPGFDFDETFSPTAKWAALRTIMALVAIEDLELISADISNAFLNGEIDHEVYMDMPEGSNILGLNKLGADYVLKLLKALYGLKQASRQ</sequence>
<dbReference type="InParanoid" id="A0A286UX48"/>
<keyword evidence="3" id="KW-1185">Reference proteome</keyword>
<dbReference type="GO" id="GO:0003964">
    <property type="term" value="F:RNA-directed DNA polymerase activity"/>
    <property type="evidence" value="ECO:0007669"/>
    <property type="project" value="UniProtKB-KW"/>
</dbReference>
<keyword evidence="2" id="KW-0695">RNA-directed DNA polymerase</keyword>
<dbReference type="AlphaFoldDB" id="A0A286UX48"/>
<dbReference type="STRING" id="2282107.A0A286UX48"/>
<comment type="caution">
    <text evidence="2">The sequence shown here is derived from an EMBL/GenBank/DDBJ whole genome shotgun (WGS) entry which is preliminary data.</text>
</comment>